<feature type="compositionally biased region" description="Low complexity" evidence="2">
    <location>
        <begin position="105"/>
        <end position="122"/>
    </location>
</feature>
<dbReference type="InterPro" id="IPR016651">
    <property type="entry name" value="LCMT1"/>
</dbReference>
<dbReference type="PANTHER" id="PTHR13600">
    <property type="entry name" value="LEUCINE CARBOXYL METHYLTRANSFERASE"/>
    <property type="match status" value="1"/>
</dbReference>
<feature type="compositionally biased region" description="Low complexity" evidence="2">
    <location>
        <begin position="76"/>
        <end position="89"/>
    </location>
</feature>
<gene>
    <name evidence="3" type="ORF">DBRI00130_LOCUS40832</name>
</gene>
<reference evidence="3" key="1">
    <citation type="submission" date="2021-01" db="EMBL/GenBank/DDBJ databases">
        <authorList>
            <person name="Corre E."/>
            <person name="Pelletier E."/>
            <person name="Niang G."/>
            <person name="Scheremetjew M."/>
            <person name="Finn R."/>
            <person name="Kale V."/>
            <person name="Holt S."/>
            <person name="Cochrane G."/>
            <person name="Meng A."/>
            <person name="Brown T."/>
            <person name="Cohen L."/>
        </authorList>
    </citation>
    <scope>NUCLEOTIDE SEQUENCE</scope>
    <source>
        <strain evidence="3">GSO104</strain>
    </source>
</reference>
<evidence type="ECO:0000256" key="2">
    <source>
        <dbReference type="SAM" id="MobiDB-lite"/>
    </source>
</evidence>
<feature type="compositionally biased region" description="Basic residues" evidence="2">
    <location>
        <begin position="123"/>
        <end position="158"/>
    </location>
</feature>
<feature type="compositionally biased region" description="Low complexity" evidence="2">
    <location>
        <begin position="159"/>
        <end position="178"/>
    </location>
</feature>
<organism evidence="3">
    <name type="scientific">Ditylum brightwellii</name>
    <dbReference type="NCBI Taxonomy" id="49249"/>
    <lineage>
        <taxon>Eukaryota</taxon>
        <taxon>Sar</taxon>
        <taxon>Stramenopiles</taxon>
        <taxon>Ochrophyta</taxon>
        <taxon>Bacillariophyta</taxon>
        <taxon>Mediophyceae</taxon>
        <taxon>Lithodesmiophycidae</taxon>
        <taxon>Lithodesmiales</taxon>
        <taxon>Lithodesmiaceae</taxon>
        <taxon>Ditylum</taxon>
    </lineage>
</organism>
<dbReference type="InterPro" id="IPR029063">
    <property type="entry name" value="SAM-dependent_MTases_sf"/>
</dbReference>
<dbReference type="AlphaFoldDB" id="A0A7S4SYY1"/>
<feature type="region of interest" description="Disordered" evidence="2">
    <location>
        <begin position="68"/>
        <end position="180"/>
    </location>
</feature>
<sequence>MLRRNTDGNDEDNNNHKTNSTDGKVIATASDAILAKLSAVSRGYYHDPFISHFATNASGLTASGANTNIGGGETFPTSSPFHMSSLSSPQPTQWSADWNGPPPSFSSSLQSQQMTHSATTSHHISHHHSLQSHHKQLHRHHHQHLPHSYRHHHHHHPGTHASFGMRQQHPQQQHMQQHSPLIRRGTHARVCCIDRTISQFLSLPSSSLQETKKTSSNFRCR</sequence>
<feature type="region of interest" description="Disordered" evidence="2">
    <location>
        <begin position="1"/>
        <end position="23"/>
    </location>
</feature>
<evidence type="ECO:0000313" key="3">
    <source>
        <dbReference type="EMBL" id="CAE4660421.1"/>
    </source>
</evidence>
<protein>
    <submittedName>
        <fullName evidence="3">Uncharacterized protein</fullName>
    </submittedName>
</protein>
<evidence type="ECO:0000256" key="1">
    <source>
        <dbReference type="ARBA" id="ARBA00022691"/>
    </source>
</evidence>
<dbReference type="GO" id="GO:0008168">
    <property type="term" value="F:methyltransferase activity"/>
    <property type="evidence" value="ECO:0007669"/>
    <property type="project" value="InterPro"/>
</dbReference>
<dbReference type="PANTHER" id="PTHR13600:SF21">
    <property type="entry name" value="LEUCINE CARBOXYL METHYLTRANSFERASE 1"/>
    <property type="match status" value="1"/>
</dbReference>
<name>A0A7S4SYY1_9STRA</name>
<keyword evidence="1" id="KW-0949">S-adenosyl-L-methionine</keyword>
<accession>A0A7S4SYY1</accession>
<dbReference type="EMBL" id="HBNS01056741">
    <property type="protein sequence ID" value="CAE4660421.1"/>
    <property type="molecule type" value="Transcribed_RNA"/>
</dbReference>
<dbReference type="Gene3D" id="3.40.50.150">
    <property type="entry name" value="Vaccinia Virus protein VP39"/>
    <property type="match status" value="2"/>
</dbReference>
<proteinExistence type="predicted"/>